<feature type="transmembrane region" description="Helical" evidence="6">
    <location>
        <begin position="415"/>
        <end position="435"/>
    </location>
</feature>
<reference evidence="8 9" key="2">
    <citation type="submission" date="2023-12" db="EMBL/GenBank/DDBJ databases">
        <title>Description of an unclassified Opitutus bacterium of Verrucomicrobiota.</title>
        <authorList>
            <person name="Zhang D.-F."/>
        </authorList>
    </citation>
    <scope>NUCLEOTIDE SEQUENCE [LARGE SCALE GENOMIC DNA]</scope>
    <source>
        <strain evidence="8 9">WL0086</strain>
    </source>
</reference>
<evidence type="ECO:0000256" key="3">
    <source>
        <dbReference type="ARBA" id="ARBA00022692"/>
    </source>
</evidence>
<protein>
    <submittedName>
        <fullName evidence="8">MFS transporter</fullName>
    </submittedName>
</protein>
<evidence type="ECO:0000256" key="5">
    <source>
        <dbReference type="ARBA" id="ARBA00023136"/>
    </source>
</evidence>
<name>A0ABZ1CEG7_9BACT</name>
<keyword evidence="5 6" id="KW-0472">Membrane</keyword>
<dbReference type="EMBL" id="CP139781">
    <property type="protein sequence ID" value="WRQ89807.1"/>
    <property type="molecule type" value="Genomic_DNA"/>
</dbReference>
<feature type="transmembrane region" description="Helical" evidence="6">
    <location>
        <begin position="384"/>
        <end position="403"/>
    </location>
</feature>
<reference evidence="8 9" key="1">
    <citation type="submission" date="2021-08" db="EMBL/GenBank/DDBJ databases">
        <authorList>
            <person name="Zhang D."/>
            <person name="Zhang A."/>
            <person name="Wang L."/>
        </authorList>
    </citation>
    <scope>NUCLEOTIDE SEQUENCE [LARGE SCALE GENOMIC DNA]</scope>
    <source>
        <strain evidence="8 9">WL0086</strain>
    </source>
</reference>
<dbReference type="Pfam" id="PF11700">
    <property type="entry name" value="ATG22"/>
    <property type="match status" value="2"/>
</dbReference>
<feature type="transmembrane region" description="Helical" evidence="6">
    <location>
        <begin position="172"/>
        <end position="195"/>
    </location>
</feature>
<dbReference type="InterPro" id="IPR020846">
    <property type="entry name" value="MFS_dom"/>
</dbReference>
<feature type="transmembrane region" description="Helical" evidence="6">
    <location>
        <begin position="324"/>
        <end position="343"/>
    </location>
</feature>
<gene>
    <name evidence="8" type="ORF">K1X11_010355</name>
</gene>
<feature type="transmembrane region" description="Helical" evidence="6">
    <location>
        <begin position="81"/>
        <end position="105"/>
    </location>
</feature>
<dbReference type="RefSeq" id="WP_221032264.1">
    <property type="nucleotide sequence ID" value="NZ_CP139781.1"/>
</dbReference>
<feature type="domain" description="Major facilitator superfamily (MFS) profile" evidence="7">
    <location>
        <begin position="259"/>
        <end position="444"/>
    </location>
</feature>
<evidence type="ECO:0000256" key="1">
    <source>
        <dbReference type="ARBA" id="ARBA00004127"/>
    </source>
</evidence>
<evidence type="ECO:0000259" key="7">
    <source>
        <dbReference type="PROSITE" id="PS50850"/>
    </source>
</evidence>
<accession>A0ABZ1CEG7</accession>
<dbReference type="PANTHER" id="PTHR23519:SF1">
    <property type="entry name" value="AUTOPHAGY-RELATED PROTEIN 22"/>
    <property type="match status" value="1"/>
</dbReference>
<comment type="subcellular location">
    <subcellularLocation>
        <location evidence="1">Endomembrane system</location>
        <topology evidence="1">Multi-pass membrane protein</topology>
    </subcellularLocation>
</comment>
<evidence type="ECO:0000256" key="2">
    <source>
        <dbReference type="ARBA" id="ARBA00022448"/>
    </source>
</evidence>
<feature type="transmembrane region" description="Helical" evidence="6">
    <location>
        <begin position="201"/>
        <end position="224"/>
    </location>
</feature>
<proteinExistence type="predicted"/>
<dbReference type="InterPro" id="IPR036259">
    <property type="entry name" value="MFS_trans_sf"/>
</dbReference>
<keyword evidence="3 6" id="KW-0812">Transmembrane</keyword>
<dbReference type="Proteomes" id="UP000738431">
    <property type="component" value="Chromosome"/>
</dbReference>
<feature type="transmembrane region" description="Helical" evidence="6">
    <location>
        <begin position="260"/>
        <end position="284"/>
    </location>
</feature>
<sequence>MRRLASWQAGGFCRGHMDAHPATSPENVPATAPPVRKREIFGWCCFDFANSAFTTIVITVVGMPYFTGVIADGQPEAKQWWGWMLALSQVFVILLSPLVGVVADVRARKKRYLATTALTCSVATACIVGIDAGQVWLMLGLVLVANVAFSMSENVCSAFLPEISTPQNVGKISGYGWSFGYFGGLLSLVLALVIVKSGDGRAVWTFLTTGLFFFLASLPTLLLLKERAKPRVLAPGETYLRLAWTQFGQMKAELPQHRRLAVFFLSMVCFIAGLMAVVGFAAGYATEVIGMGEAEVIGLFAVLQLAGVAGAFGFGFWQDRSGPKWPLVSALLLWIVVCLWGAVCHSVTEFYLIGVLAGIAMGSLQSAARAVVATLTPPGRSGEFFGYWGFFAKLAGVIGPAVFGTLATHWGYRPAIAANAGFFVLGLVILLPLTLPSRHAVTRS</sequence>
<feature type="transmembrane region" description="Helical" evidence="6">
    <location>
        <begin position="296"/>
        <end position="317"/>
    </location>
</feature>
<dbReference type="SUPFAM" id="SSF103473">
    <property type="entry name" value="MFS general substrate transporter"/>
    <property type="match status" value="1"/>
</dbReference>
<keyword evidence="4 6" id="KW-1133">Transmembrane helix</keyword>
<evidence type="ECO:0000313" key="8">
    <source>
        <dbReference type="EMBL" id="WRQ89807.1"/>
    </source>
</evidence>
<evidence type="ECO:0000256" key="4">
    <source>
        <dbReference type="ARBA" id="ARBA00022989"/>
    </source>
</evidence>
<feature type="transmembrane region" description="Helical" evidence="6">
    <location>
        <begin position="40"/>
        <end position="61"/>
    </location>
</feature>
<evidence type="ECO:0000313" key="9">
    <source>
        <dbReference type="Proteomes" id="UP000738431"/>
    </source>
</evidence>
<dbReference type="InterPro" id="IPR024671">
    <property type="entry name" value="Atg22-like"/>
</dbReference>
<evidence type="ECO:0000256" key="6">
    <source>
        <dbReference type="SAM" id="Phobius"/>
    </source>
</evidence>
<keyword evidence="2" id="KW-0813">Transport</keyword>
<keyword evidence="9" id="KW-1185">Reference proteome</keyword>
<dbReference type="PANTHER" id="PTHR23519">
    <property type="entry name" value="AUTOPHAGY-RELATED PROTEIN 22"/>
    <property type="match status" value="1"/>
</dbReference>
<dbReference type="Gene3D" id="1.20.1250.20">
    <property type="entry name" value="MFS general substrate transporter like domains"/>
    <property type="match status" value="2"/>
</dbReference>
<dbReference type="PROSITE" id="PS50850">
    <property type="entry name" value="MFS"/>
    <property type="match status" value="1"/>
</dbReference>
<organism evidence="8 9">
    <name type="scientific">Actomonas aquatica</name>
    <dbReference type="NCBI Taxonomy" id="2866162"/>
    <lineage>
        <taxon>Bacteria</taxon>
        <taxon>Pseudomonadati</taxon>
        <taxon>Verrucomicrobiota</taxon>
        <taxon>Opitutia</taxon>
        <taxon>Opitutales</taxon>
        <taxon>Opitutaceae</taxon>
        <taxon>Actomonas</taxon>
    </lineage>
</organism>
<dbReference type="InterPro" id="IPR050495">
    <property type="entry name" value="ATG22/LtaA_families"/>
</dbReference>
<feature type="transmembrane region" description="Helical" evidence="6">
    <location>
        <begin position="349"/>
        <end position="372"/>
    </location>
</feature>